<evidence type="ECO:0000313" key="3">
    <source>
        <dbReference type="Proteomes" id="UP000195062"/>
    </source>
</evidence>
<feature type="compositionally biased region" description="Basic residues" evidence="1">
    <location>
        <begin position="245"/>
        <end position="259"/>
    </location>
</feature>
<dbReference type="Proteomes" id="UP000195062">
    <property type="component" value="Unassembled WGS sequence"/>
</dbReference>
<comment type="caution">
    <text evidence="2">The sequence shown here is derived from an EMBL/GenBank/DDBJ whole genome shotgun (WGS) entry which is preliminary data.</text>
</comment>
<feature type="compositionally biased region" description="Basic residues" evidence="1">
    <location>
        <begin position="1"/>
        <end position="10"/>
    </location>
</feature>
<feature type="compositionally biased region" description="Basic residues" evidence="1">
    <location>
        <begin position="340"/>
        <end position="354"/>
    </location>
</feature>
<protein>
    <submittedName>
        <fullName evidence="2">Uncharacterized protein</fullName>
    </submittedName>
</protein>
<evidence type="ECO:0000313" key="2">
    <source>
        <dbReference type="EMBL" id="OUE03307.1"/>
    </source>
</evidence>
<keyword evidence="3" id="KW-1185">Reference proteome</keyword>
<name>A0A251XIP7_CLAMM</name>
<proteinExistence type="predicted"/>
<feature type="compositionally biased region" description="Low complexity" evidence="1">
    <location>
        <begin position="275"/>
        <end position="323"/>
    </location>
</feature>
<feature type="region of interest" description="Disordered" evidence="1">
    <location>
        <begin position="199"/>
        <end position="423"/>
    </location>
</feature>
<accession>A0A251XIP7</accession>
<feature type="region of interest" description="Disordered" evidence="1">
    <location>
        <begin position="1"/>
        <end position="22"/>
    </location>
</feature>
<feature type="compositionally biased region" description="Basic residues" evidence="1">
    <location>
        <begin position="324"/>
        <end position="333"/>
    </location>
</feature>
<organism evidence="2 3">
    <name type="scientific">Clavibacter michiganensis subsp. michiganensis</name>
    <dbReference type="NCBI Taxonomy" id="33013"/>
    <lineage>
        <taxon>Bacteria</taxon>
        <taxon>Bacillati</taxon>
        <taxon>Actinomycetota</taxon>
        <taxon>Actinomycetes</taxon>
        <taxon>Micrococcales</taxon>
        <taxon>Microbacteriaceae</taxon>
        <taxon>Clavibacter</taxon>
    </lineage>
</organism>
<gene>
    <name evidence="2" type="ORF">CMMCAS07_00060</name>
</gene>
<feature type="compositionally biased region" description="Basic residues" evidence="1">
    <location>
        <begin position="386"/>
        <end position="396"/>
    </location>
</feature>
<evidence type="ECO:0000256" key="1">
    <source>
        <dbReference type="SAM" id="MobiDB-lite"/>
    </source>
</evidence>
<dbReference type="AlphaFoldDB" id="A0A251XIP7"/>
<reference evidence="2 3" key="1">
    <citation type="submission" date="2016-08" db="EMBL/GenBank/DDBJ databases">
        <title>Genome sequence of Clavibacter michiganensis subsp. michiganensis strain CASJ007.</title>
        <authorList>
            <person name="Thapa S.P."/>
            <person name="Coaker G."/>
        </authorList>
    </citation>
    <scope>NUCLEOTIDE SEQUENCE [LARGE SCALE GENOMIC DNA]</scope>
    <source>
        <strain evidence="2">CASJ007</strain>
    </source>
</reference>
<sequence>MPRPRIRPAKPSKPGAPPPSVAARVAADPAQKEVLVEEALLLVGVALRIQMVNLIILRTLRERRPYDEESLIEALRGELAELIGEKRGEAERLRMARDRAALRDGKGRRPDDYREGDVPGLRLRAEIAEEIVERLGALSRDPEALREVLVIARDSALEQIVRARLSPQLLPGAFPAEGRDDRVDELRAELARLALASGASALGRQPEDPTTAPPSWRAMSGSAATARPASVAATPPRSAGSAPRPPRRPRPRGPAHPTRRSPGSAPRRRRRARSPSRTAARHGAGARWRGCGSTSRHGSGTSRRADPTARAAPTPSVPRAARTTPRRARGGRRPRGDRAGRRRRRERPPRRRAAPARTRRDPSRAAQSGGCRGRRRASPPSCRGGPRPRARRRRRVPGSSCPHATPTGRPGSAPERPQRHRLERAVAVWSTTRRTARATDAGSR</sequence>
<feature type="compositionally biased region" description="Low complexity" evidence="1">
    <location>
        <begin position="222"/>
        <end position="242"/>
    </location>
</feature>
<dbReference type="EMBL" id="MDHH01000001">
    <property type="protein sequence ID" value="OUE03307.1"/>
    <property type="molecule type" value="Genomic_DNA"/>
</dbReference>